<dbReference type="RefSeq" id="WP_311786397.1">
    <property type="nucleotide sequence ID" value="NZ_JALDYY010000004.1"/>
</dbReference>
<feature type="transmembrane region" description="Helical" evidence="7">
    <location>
        <begin position="278"/>
        <end position="296"/>
    </location>
</feature>
<feature type="transmembrane region" description="Helical" evidence="7">
    <location>
        <begin position="148"/>
        <end position="168"/>
    </location>
</feature>
<dbReference type="InterPro" id="IPR018490">
    <property type="entry name" value="cNMP-bd_dom_sf"/>
</dbReference>
<dbReference type="GO" id="GO:1902600">
    <property type="term" value="P:proton transmembrane transport"/>
    <property type="evidence" value="ECO:0007669"/>
    <property type="project" value="InterPro"/>
</dbReference>
<feature type="transmembrane region" description="Helical" evidence="7">
    <location>
        <begin position="308"/>
        <end position="330"/>
    </location>
</feature>
<dbReference type="PANTHER" id="PTHR42751">
    <property type="entry name" value="SODIUM/HYDROGEN EXCHANGER FAMILY/TRKA DOMAIN PROTEIN"/>
    <property type="match status" value="1"/>
</dbReference>
<feature type="transmembrane region" description="Helical" evidence="7">
    <location>
        <begin position="88"/>
        <end position="106"/>
    </location>
</feature>
<proteinExistence type="inferred from homology"/>
<feature type="domain" description="Cyclic nucleotide-binding" evidence="8">
    <location>
        <begin position="447"/>
        <end position="551"/>
    </location>
</feature>
<dbReference type="Gene3D" id="2.60.120.10">
    <property type="entry name" value="Jelly Rolls"/>
    <property type="match status" value="1"/>
</dbReference>
<dbReference type="PANTHER" id="PTHR42751:SF1">
    <property type="entry name" value="CATION_PROTON ANTIPORTER YBAL-RELATED"/>
    <property type="match status" value="1"/>
</dbReference>
<feature type="transmembrane region" description="Helical" evidence="7">
    <location>
        <begin position="112"/>
        <end position="136"/>
    </location>
</feature>
<feature type="transmembrane region" description="Helical" evidence="7">
    <location>
        <begin position="33"/>
        <end position="51"/>
    </location>
</feature>
<keyword evidence="3" id="KW-0813">Transport</keyword>
<feature type="transmembrane region" description="Helical" evidence="7">
    <location>
        <begin position="6"/>
        <end position="26"/>
    </location>
</feature>
<dbReference type="GO" id="GO:0015297">
    <property type="term" value="F:antiporter activity"/>
    <property type="evidence" value="ECO:0007669"/>
    <property type="project" value="InterPro"/>
</dbReference>
<dbReference type="InterPro" id="IPR038770">
    <property type="entry name" value="Na+/solute_symporter_sf"/>
</dbReference>
<accession>A0AAE3QFZ3</accession>
<keyword evidence="10" id="KW-1185">Reference proteome</keyword>
<keyword evidence="4 7" id="KW-0812">Transmembrane</keyword>
<organism evidence="9 10">
    <name type="scientific">Ferirhizobium litorale</name>
    <dbReference type="NCBI Taxonomy" id="2927786"/>
    <lineage>
        <taxon>Bacteria</taxon>
        <taxon>Pseudomonadati</taxon>
        <taxon>Pseudomonadota</taxon>
        <taxon>Alphaproteobacteria</taxon>
        <taxon>Hyphomicrobiales</taxon>
        <taxon>Rhizobiaceae</taxon>
        <taxon>Ferirhizobium</taxon>
    </lineage>
</organism>
<dbReference type="Proteomes" id="UP001161580">
    <property type="component" value="Unassembled WGS sequence"/>
</dbReference>
<comment type="subcellular location">
    <subcellularLocation>
        <location evidence="1">Membrane</location>
        <topology evidence="1">Multi-pass membrane protein</topology>
    </subcellularLocation>
</comment>
<dbReference type="EMBL" id="JALDYZ010000005">
    <property type="protein sequence ID" value="MDI7922656.1"/>
    <property type="molecule type" value="Genomic_DNA"/>
</dbReference>
<sequence>MHHEVALIATVAIGFVFAAVLGYVADRLRLPPLVGYLVAGMLMGPFTPGVVADVDLASQLAEMGIILLMFGVGLHFSTLDLMAVRGVAIPGAVAQIALATVLGMLMCSQWGWSIGAGLVFGLSLSVASTVVLLKALEERNLVDTAKGRVAVGWLIVEDLAMVLALVLLPVLAEILQAPADAARDSTGIALTIAVTLIKVGLFAVMAVVLGPKVVPWLLTRVARTGSRELFTLSVLAVALGIAFGSAELFGVSFALGAFFAGVVMSESHLSHRAAEDSLPLQNAFSVLFFVSVGMLFDPSVLTNDPMAVLGALALIIIGKAAIALLIVLLLRYPLGMGLTVAAGLAQIGEFSFILAGLGVGLGLLPTEGKDLILAAAILSITLNPLVFLAAEALERYARATWPSFVDGHGKKKRDALGRELARIRAARDEREKEHRLEVEHLVETFPLLAKVNEYSQEELLLLFRPRSAAPGERVIRAGDRGDGMFFISSGAVEVQLEDASIRLEAGSFFGEMALLTGGRRTADVVAVDFCEFLILERRDFYAFMARHPDLRAAVSNMARKRTEANVQRKNSSQSLDAK</sequence>
<comment type="caution">
    <text evidence="9">The sequence shown here is derived from an EMBL/GenBank/DDBJ whole genome shotgun (WGS) entry which is preliminary data.</text>
</comment>
<dbReference type="SMART" id="SM00100">
    <property type="entry name" value="cNMP"/>
    <property type="match status" value="1"/>
</dbReference>
<evidence type="ECO:0000313" key="10">
    <source>
        <dbReference type="Proteomes" id="UP001161580"/>
    </source>
</evidence>
<evidence type="ECO:0000256" key="6">
    <source>
        <dbReference type="ARBA" id="ARBA00023136"/>
    </source>
</evidence>
<dbReference type="InterPro" id="IPR006153">
    <property type="entry name" value="Cation/H_exchanger_TM"/>
</dbReference>
<dbReference type="CDD" id="cd00038">
    <property type="entry name" value="CAP_ED"/>
    <property type="match status" value="1"/>
</dbReference>
<dbReference type="PROSITE" id="PS50042">
    <property type="entry name" value="CNMP_BINDING_3"/>
    <property type="match status" value="1"/>
</dbReference>
<dbReference type="SUPFAM" id="SSF51206">
    <property type="entry name" value="cAMP-binding domain-like"/>
    <property type="match status" value="1"/>
</dbReference>
<dbReference type="AlphaFoldDB" id="A0AAE3QFZ3"/>
<dbReference type="InterPro" id="IPR018488">
    <property type="entry name" value="cNMP-bd_CS"/>
</dbReference>
<dbReference type="GO" id="GO:0016020">
    <property type="term" value="C:membrane"/>
    <property type="evidence" value="ECO:0007669"/>
    <property type="project" value="UniProtKB-SubCell"/>
</dbReference>
<feature type="transmembrane region" description="Helical" evidence="7">
    <location>
        <begin position="229"/>
        <end position="258"/>
    </location>
</feature>
<dbReference type="Pfam" id="PF00999">
    <property type="entry name" value="Na_H_Exchanger"/>
    <property type="match status" value="1"/>
</dbReference>
<evidence type="ECO:0000313" key="9">
    <source>
        <dbReference type="EMBL" id="MDI7922656.1"/>
    </source>
</evidence>
<keyword evidence="6 7" id="KW-0472">Membrane</keyword>
<dbReference type="Pfam" id="PF00027">
    <property type="entry name" value="cNMP_binding"/>
    <property type="match status" value="1"/>
</dbReference>
<evidence type="ECO:0000256" key="7">
    <source>
        <dbReference type="SAM" id="Phobius"/>
    </source>
</evidence>
<comment type="similarity">
    <text evidence="2">Belongs to the monovalent cation:proton antiporter 2 (CPA2) transporter (TC 2.A.37) family.</text>
</comment>
<dbReference type="InterPro" id="IPR014710">
    <property type="entry name" value="RmlC-like_jellyroll"/>
</dbReference>
<protein>
    <submittedName>
        <fullName evidence="9">Cation:proton antiporter</fullName>
    </submittedName>
</protein>
<reference evidence="9" key="1">
    <citation type="submission" date="2022-03" db="EMBL/GenBank/DDBJ databases">
        <title>Fererhizobium litorale gen. nov., sp. nov., isolated from sandy sediments of the Sea of Japan seashore.</title>
        <authorList>
            <person name="Romanenko L."/>
            <person name="Kurilenko V."/>
            <person name="Otstavnykh N."/>
            <person name="Svetashev V."/>
            <person name="Tekutyeva L."/>
            <person name="Isaeva M."/>
            <person name="Mikhailov V."/>
        </authorList>
    </citation>
    <scope>NUCLEOTIDE SEQUENCE</scope>
    <source>
        <strain evidence="9">KMM 9576</strain>
    </source>
</reference>
<name>A0AAE3QFZ3_9HYPH</name>
<keyword evidence="5 7" id="KW-1133">Transmembrane helix</keyword>
<evidence type="ECO:0000256" key="1">
    <source>
        <dbReference type="ARBA" id="ARBA00004141"/>
    </source>
</evidence>
<feature type="transmembrane region" description="Helical" evidence="7">
    <location>
        <begin position="57"/>
        <end position="76"/>
    </location>
</feature>
<evidence type="ECO:0000256" key="3">
    <source>
        <dbReference type="ARBA" id="ARBA00022448"/>
    </source>
</evidence>
<evidence type="ECO:0000256" key="4">
    <source>
        <dbReference type="ARBA" id="ARBA00022692"/>
    </source>
</evidence>
<evidence type="ECO:0000256" key="2">
    <source>
        <dbReference type="ARBA" id="ARBA00005551"/>
    </source>
</evidence>
<feature type="transmembrane region" description="Helical" evidence="7">
    <location>
        <begin position="336"/>
        <end position="364"/>
    </location>
</feature>
<dbReference type="PROSITE" id="PS00889">
    <property type="entry name" value="CNMP_BINDING_2"/>
    <property type="match status" value="1"/>
</dbReference>
<feature type="transmembrane region" description="Helical" evidence="7">
    <location>
        <begin position="188"/>
        <end position="209"/>
    </location>
</feature>
<dbReference type="Gene3D" id="1.20.1530.20">
    <property type="match status" value="1"/>
</dbReference>
<gene>
    <name evidence="9" type="ORF">MRS75_11215</name>
</gene>
<evidence type="ECO:0000256" key="5">
    <source>
        <dbReference type="ARBA" id="ARBA00022989"/>
    </source>
</evidence>
<feature type="transmembrane region" description="Helical" evidence="7">
    <location>
        <begin position="371"/>
        <end position="390"/>
    </location>
</feature>
<dbReference type="InterPro" id="IPR000595">
    <property type="entry name" value="cNMP-bd_dom"/>
</dbReference>
<dbReference type="PROSITE" id="PS00888">
    <property type="entry name" value="CNMP_BINDING_1"/>
    <property type="match status" value="1"/>
</dbReference>
<evidence type="ECO:0000259" key="8">
    <source>
        <dbReference type="PROSITE" id="PS50042"/>
    </source>
</evidence>